<feature type="region of interest" description="Disordered" evidence="1">
    <location>
        <begin position="63"/>
        <end position="90"/>
    </location>
</feature>
<gene>
    <name evidence="2" type="ORF">H5410_061721</name>
</gene>
<protein>
    <submittedName>
        <fullName evidence="2">Uncharacterized protein</fullName>
    </submittedName>
</protein>
<evidence type="ECO:0000313" key="3">
    <source>
        <dbReference type="Proteomes" id="UP000824120"/>
    </source>
</evidence>
<comment type="caution">
    <text evidence="2">The sequence shown here is derived from an EMBL/GenBank/DDBJ whole genome shotgun (WGS) entry which is preliminary data.</text>
</comment>
<keyword evidence="3" id="KW-1185">Reference proteome</keyword>
<evidence type="ECO:0000256" key="1">
    <source>
        <dbReference type="SAM" id="MobiDB-lite"/>
    </source>
</evidence>
<dbReference type="AlphaFoldDB" id="A0A9J5W8H4"/>
<dbReference type="EMBL" id="JACXVP010000012">
    <property type="protein sequence ID" value="KAG5571955.1"/>
    <property type="molecule type" value="Genomic_DNA"/>
</dbReference>
<evidence type="ECO:0000313" key="2">
    <source>
        <dbReference type="EMBL" id="KAG5571955.1"/>
    </source>
</evidence>
<dbReference type="OrthoDB" id="1301233at2759"/>
<proteinExistence type="predicted"/>
<dbReference type="Proteomes" id="UP000824120">
    <property type="component" value="Chromosome 12"/>
</dbReference>
<sequence length="90" mass="10483">MCTWESRYNLVITTTFERSAFARLFSWLKKVWDIDQSLDWKFPHAFDELRLYSNTDKFKAMSAQSKKARGNHKGGLLHTRGGKTVGTIVR</sequence>
<organism evidence="2 3">
    <name type="scientific">Solanum commersonii</name>
    <name type="common">Commerson's wild potato</name>
    <name type="synonym">Commerson's nightshade</name>
    <dbReference type="NCBI Taxonomy" id="4109"/>
    <lineage>
        <taxon>Eukaryota</taxon>
        <taxon>Viridiplantae</taxon>
        <taxon>Streptophyta</taxon>
        <taxon>Embryophyta</taxon>
        <taxon>Tracheophyta</taxon>
        <taxon>Spermatophyta</taxon>
        <taxon>Magnoliopsida</taxon>
        <taxon>eudicotyledons</taxon>
        <taxon>Gunneridae</taxon>
        <taxon>Pentapetalae</taxon>
        <taxon>asterids</taxon>
        <taxon>lamiids</taxon>
        <taxon>Solanales</taxon>
        <taxon>Solanaceae</taxon>
        <taxon>Solanoideae</taxon>
        <taxon>Solaneae</taxon>
        <taxon>Solanum</taxon>
    </lineage>
</organism>
<reference evidence="2 3" key="1">
    <citation type="submission" date="2020-09" db="EMBL/GenBank/DDBJ databases">
        <title>De no assembly of potato wild relative species, Solanum commersonii.</title>
        <authorList>
            <person name="Cho K."/>
        </authorList>
    </citation>
    <scope>NUCLEOTIDE SEQUENCE [LARGE SCALE GENOMIC DNA]</scope>
    <source>
        <strain evidence="2">LZ3.2</strain>
        <tissue evidence="2">Leaf</tissue>
    </source>
</reference>
<accession>A0A9J5W8H4</accession>
<name>A0A9J5W8H4_SOLCO</name>